<protein>
    <recommendedName>
        <fullName evidence="1">DUF5615 domain-containing protein</fullName>
    </recommendedName>
</protein>
<dbReference type="Proteomes" id="UP000637774">
    <property type="component" value="Unassembled WGS sequence"/>
</dbReference>
<gene>
    <name evidence="2" type="ORF">GCM10011495_10350</name>
</gene>
<feature type="domain" description="DUF5615" evidence="1">
    <location>
        <begin position="38"/>
        <end position="122"/>
    </location>
</feature>
<name>A0ABQ1ZY73_9BACT</name>
<evidence type="ECO:0000313" key="2">
    <source>
        <dbReference type="EMBL" id="GGH82315.1"/>
    </source>
</evidence>
<proteinExistence type="predicted"/>
<reference evidence="3" key="1">
    <citation type="journal article" date="2019" name="Int. J. Syst. Evol. Microbiol.">
        <title>The Global Catalogue of Microorganisms (GCM) 10K type strain sequencing project: providing services to taxonomists for standard genome sequencing and annotation.</title>
        <authorList>
            <consortium name="The Broad Institute Genomics Platform"/>
            <consortium name="The Broad Institute Genome Sequencing Center for Infectious Disease"/>
            <person name="Wu L."/>
            <person name="Ma J."/>
        </authorList>
    </citation>
    <scope>NUCLEOTIDE SEQUENCE [LARGE SCALE GENOMIC DNA]</scope>
    <source>
        <strain evidence="3">CGMCC 1.14966</strain>
    </source>
</reference>
<dbReference type="RefSeq" id="WP_373286155.1">
    <property type="nucleotide sequence ID" value="NZ_BMGY01000007.1"/>
</dbReference>
<organism evidence="2 3">
    <name type="scientific">Hymenobacter frigidus</name>
    <dbReference type="NCBI Taxonomy" id="1524095"/>
    <lineage>
        <taxon>Bacteria</taxon>
        <taxon>Pseudomonadati</taxon>
        <taxon>Bacteroidota</taxon>
        <taxon>Cytophagia</taxon>
        <taxon>Cytophagales</taxon>
        <taxon>Hymenobacteraceae</taxon>
        <taxon>Hymenobacter</taxon>
    </lineage>
</organism>
<dbReference type="Pfam" id="PF18480">
    <property type="entry name" value="DUF5615"/>
    <property type="match status" value="1"/>
</dbReference>
<accession>A0ABQ1ZY73</accession>
<evidence type="ECO:0000259" key="1">
    <source>
        <dbReference type="Pfam" id="PF18480"/>
    </source>
</evidence>
<evidence type="ECO:0000313" key="3">
    <source>
        <dbReference type="Proteomes" id="UP000637774"/>
    </source>
</evidence>
<keyword evidence="3" id="KW-1185">Reference proteome</keyword>
<dbReference type="InterPro" id="IPR041049">
    <property type="entry name" value="DUF5615"/>
</dbReference>
<sequence length="175" mass="17975">MVTPVPVAFGSKGRRPATAILATPAAVTAPSAQAVGRRLNQIGRAGGYDCRHTLNLPAANRTQDGRITRLSMAEQRVVITKDANFVNNFLLHSQPHKLLRASTGNISTSELIGVIPTISAAIPEAVCASFLFETGAYAASCAPLTRSGSVPAAPDALGLLLVSGSPEAVPAVPPA</sequence>
<dbReference type="EMBL" id="BMGY01000007">
    <property type="protein sequence ID" value="GGH82315.1"/>
    <property type="molecule type" value="Genomic_DNA"/>
</dbReference>
<comment type="caution">
    <text evidence="2">The sequence shown here is derived from an EMBL/GenBank/DDBJ whole genome shotgun (WGS) entry which is preliminary data.</text>
</comment>